<protein>
    <submittedName>
        <fullName evidence="1">Uncharacterized protein</fullName>
    </submittedName>
</protein>
<name>A0A554LN86_9BACT</name>
<sequence>MDKNIISLSEELDQVLKFQSKVFISSNSEEQKVLNLLLGFAIFFNDLKDLELFKQMVLDYQPEIYKRSKSGHLDPVVGQASGINIFIEKLYLAFLNEFIDLIVKNRGLLDSILFKSILSLLSAKEKKLWQRLINKIINNDKIIKTLIELRSNTAFHYNQPKSISISNKLLYDKLRQTPYISIGNAPSQTRYFFADLAVQITRAKIIKRCGFSSAEEWKNSIDGLVSECYSIVINILFRYICSKSAPVVPDSSDKYPDYEIIFKSL</sequence>
<reference evidence="1 2" key="1">
    <citation type="submission" date="2017-07" db="EMBL/GenBank/DDBJ databases">
        <title>Mechanisms for carbon and nitrogen cycling indicate functional differentiation within the Candidate Phyla Radiation.</title>
        <authorList>
            <person name="Danczak R.E."/>
            <person name="Johnston M.D."/>
            <person name="Kenah C."/>
            <person name="Slattery M."/>
            <person name="Wrighton K.C."/>
            <person name="Wilkins M.J."/>
        </authorList>
    </citation>
    <scope>NUCLEOTIDE SEQUENCE [LARGE SCALE GENOMIC DNA]</scope>
    <source>
        <strain evidence="1">Athens1014_28</strain>
    </source>
</reference>
<evidence type="ECO:0000313" key="1">
    <source>
        <dbReference type="EMBL" id="TSC94341.1"/>
    </source>
</evidence>
<proteinExistence type="predicted"/>
<dbReference type="AlphaFoldDB" id="A0A554LN86"/>
<dbReference type="Proteomes" id="UP000316495">
    <property type="component" value="Unassembled WGS sequence"/>
</dbReference>
<gene>
    <name evidence="1" type="ORF">Athens101428_327</name>
</gene>
<accession>A0A554LN86</accession>
<evidence type="ECO:0000313" key="2">
    <source>
        <dbReference type="Proteomes" id="UP000316495"/>
    </source>
</evidence>
<comment type="caution">
    <text evidence="1">The sequence shown here is derived from an EMBL/GenBank/DDBJ whole genome shotgun (WGS) entry which is preliminary data.</text>
</comment>
<organism evidence="1 2">
    <name type="scientific">Candidatus Berkelbacteria bacterium Athens1014_28</name>
    <dbReference type="NCBI Taxonomy" id="2017145"/>
    <lineage>
        <taxon>Bacteria</taxon>
        <taxon>Candidatus Berkelbacteria</taxon>
    </lineage>
</organism>
<dbReference type="EMBL" id="VMGN01000015">
    <property type="protein sequence ID" value="TSC94341.1"/>
    <property type="molecule type" value="Genomic_DNA"/>
</dbReference>